<accession>A0AAV0YW49</accession>
<dbReference type="Proteomes" id="UP001157006">
    <property type="component" value="Chromosome 1L"/>
</dbReference>
<evidence type="ECO:0000256" key="1">
    <source>
        <dbReference type="SAM" id="Phobius"/>
    </source>
</evidence>
<keyword evidence="1" id="KW-1133">Transmembrane helix</keyword>
<dbReference type="EMBL" id="OX451736">
    <property type="protein sequence ID" value="CAI8588525.1"/>
    <property type="molecule type" value="Genomic_DNA"/>
</dbReference>
<keyword evidence="3" id="KW-1185">Reference proteome</keyword>
<reference evidence="2 3" key="1">
    <citation type="submission" date="2023-01" db="EMBL/GenBank/DDBJ databases">
        <authorList>
            <person name="Kreplak J."/>
        </authorList>
    </citation>
    <scope>NUCLEOTIDE SEQUENCE [LARGE SCALE GENOMIC DNA]</scope>
</reference>
<dbReference type="AlphaFoldDB" id="A0AAV0YW49"/>
<evidence type="ECO:0000313" key="3">
    <source>
        <dbReference type="Proteomes" id="UP001157006"/>
    </source>
</evidence>
<feature type="transmembrane region" description="Helical" evidence="1">
    <location>
        <begin position="61"/>
        <end position="78"/>
    </location>
</feature>
<sequence>MTSSASTDLGGQQHRKVFMIFFELILNHWNQKINDCERGPVERGKSCCWARRRVVQFRYELLILPLVFFFYFLLQRVVTRRSSAIEALELAAELDVRLQQWYCWDWETGDTLSRCGLQQLLAECMRFLRGFRLRMEGSRRI</sequence>
<protein>
    <submittedName>
        <fullName evidence="2">Uncharacterized protein</fullName>
    </submittedName>
</protein>
<keyword evidence="1" id="KW-0472">Membrane</keyword>
<organism evidence="2 3">
    <name type="scientific">Vicia faba</name>
    <name type="common">Broad bean</name>
    <name type="synonym">Faba vulgaris</name>
    <dbReference type="NCBI Taxonomy" id="3906"/>
    <lineage>
        <taxon>Eukaryota</taxon>
        <taxon>Viridiplantae</taxon>
        <taxon>Streptophyta</taxon>
        <taxon>Embryophyta</taxon>
        <taxon>Tracheophyta</taxon>
        <taxon>Spermatophyta</taxon>
        <taxon>Magnoliopsida</taxon>
        <taxon>eudicotyledons</taxon>
        <taxon>Gunneridae</taxon>
        <taxon>Pentapetalae</taxon>
        <taxon>rosids</taxon>
        <taxon>fabids</taxon>
        <taxon>Fabales</taxon>
        <taxon>Fabaceae</taxon>
        <taxon>Papilionoideae</taxon>
        <taxon>50 kb inversion clade</taxon>
        <taxon>NPAAA clade</taxon>
        <taxon>Hologalegina</taxon>
        <taxon>IRL clade</taxon>
        <taxon>Fabeae</taxon>
        <taxon>Vicia</taxon>
    </lineage>
</organism>
<name>A0AAV0YW49_VICFA</name>
<keyword evidence="1" id="KW-0812">Transmembrane</keyword>
<proteinExistence type="predicted"/>
<evidence type="ECO:0000313" key="2">
    <source>
        <dbReference type="EMBL" id="CAI8588525.1"/>
    </source>
</evidence>
<gene>
    <name evidence="2" type="ORF">VFH_I351760</name>
</gene>